<keyword evidence="4 6" id="KW-0041">Annexin</keyword>
<dbReference type="FunFam" id="1.10.220.10:FF:000005">
    <property type="entry name" value="Annexin"/>
    <property type="match status" value="1"/>
</dbReference>
<evidence type="ECO:0000256" key="5">
    <source>
        <dbReference type="ARBA" id="ARBA00023302"/>
    </source>
</evidence>
<dbReference type="GO" id="GO:0012506">
    <property type="term" value="C:vesicle membrane"/>
    <property type="evidence" value="ECO:0007669"/>
    <property type="project" value="TreeGrafter"/>
</dbReference>
<dbReference type="GO" id="GO:0005634">
    <property type="term" value="C:nucleus"/>
    <property type="evidence" value="ECO:0007669"/>
    <property type="project" value="TreeGrafter"/>
</dbReference>
<dbReference type="Proteomes" id="UP000094527">
    <property type="component" value="Unassembled WGS sequence"/>
</dbReference>
<feature type="chain" id="PRO_5008903477" description="Annexin" evidence="7">
    <location>
        <begin position="27"/>
        <end position="313"/>
    </location>
</feature>
<comment type="caution">
    <text evidence="8">The sequence shown here is derived from an EMBL/GenBank/DDBJ whole genome shotgun (WGS) entry which is preliminary data.</text>
</comment>
<dbReference type="GO" id="GO:0005737">
    <property type="term" value="C:cytoplasm"/>
    <property type="evidence" value="ECO:0007669"/>
    <property type="project" value="TreeGrafter"/>
</dbReference>
<dbReference type="OMA" id="KTWISIM"/>
<dbReference type="EMBL" id="LJIJ01004450">
    <property type="protein sequence ID" value="ODM87894.1"/>
    <property type="molecule type" value="Genomic_DNA"/>
</dbReference>
<dbReference type="FunFam" id="1.10.220.10:FF:000002">
    <property type="entry name" value="Annexin"/>
    <property type="match status" value="1"/>
</dbReference>
<evidence type="ECO:0000256" key="4">
    <source>
        <dbReference type="ARBA" id="ARBA00023216"/>
    </source>
</evidence>
<dbReference type="GO" id="GO:0005544">
    <property type="term" value="F:calcium-dependent phospholipid binding"/>
    <property type="evidence" value="ECO:0007669"/>
    <property type="project" value="UniProtKB-KW"/>
</dbReference>
<dbReference type="GO" id="GO:0005509">
    <property type="term" value="F:calcium ion binding"/>
    <property type="evidence" value="ECO:0007669"/>
    <property type="project" value="InterPro"/>
</dbReference>
<keyword evidence="3 6" id="KW-0106">Calcium</keyword>
<evidence type="ECO:0000256" key="3">
    <source>
        <dbReference type="ARBA" id="ARBA00022837"/>
    </source>
</evidence>
<dbReference type="PRINTS" id="PR00196">
    <property type="entry name" value="ANNEXIN"/>
</dbReference>
<dbReference type="InterPro" id="IPR037104">
    <property type="entry name" value="Annexin_sf"/>
</dbReference>
<proteinExistence type="inferred from homology"/>
<comment type="similarity">
    <text evidence="1 6">Belongs to the annexin family.</text>
</comment>
<dbReference type="Gene3D" id="1.10.220.10">
    <property type="entry name" value="Annexin"/>
    <property type="match status" value="3"/>
</dbReference>
<dbReference type="OrthoDB" id="37886at2759"/>
<evidence type="ECO:0000256" key="7">
    <source>
        <dbReference type="SAM" id="SignalP"/>
    </source>
</evidence>
<dbReference type="InterPro" id="IPR018502">
    <property type="entry name" value="Annexin_repeat"/>
</dbReference>
<dbReference type="GO" id="GO:0001786">
    <property type="term" value="F:phosphatidylserine binding"/>
    <property type="evidence" value="ECO:0007669"/>
    <property type="project" value="TreeGrafter"/>
</dbReference>
<evidence type="ECO:0000256" key="2">
    <source>
        <dbReference type="ARBA" id="ARBA00022737"/>
    </source>
</evidence>
<dbReference type="GO" id="GO:0005886">
    <property type="term" value="C:plasma membrane"/>
    <property type="evidence" value="ECO:0007669"/>
    <property type="project" value="TreeGrafter"/>
</dbReference>
<dbReference type="STRING" id="48709.A0A1D2M4P1"/>
<sequence>MAHLRAAPWFSSILILFIVVWKSSHAHQQKPTIGDYNDFHETKDAAAIYKAMKGWGTNEKAILSILTRRSLKQRMEIVEEYQKRYKKNMIKELKSEIGGKLSELLLSLFHNKAEFYAAEIHGAIAGYGTDELALTEIFCCFQNITVNAIKEAYQTEFKRDLKSEVMADVSGEFENLLSALMQDAESTTAVAKKLVKAGVGIWLGTDEKKFVEIFSEASYSELAEISKEYEKLTNLTLIDSLKTETSGDFQNLLVYIVQYAENPINHYARILQSALQKGSRFKGRNSYRTVIRVLVERSEIDLGHCGSVRLDRR</sequence>
<dbReference type="Pfam" id="PF00191">
    <property type="entry name" value="Annexin"/>
    <property type="match status" value="3"/>
</dbReference>
<dbReference type="PROSITE" id="PS51897">
    <property type="entry name" value="ANNEXIN_2"/>
    <property type="match status" value="3"/>
</dbReference>
<dbReference type="PANTHER" id="PTHR10502:SF175">
    <property type="entry name" value="ANNEXIN A13"/>
    <property type="match status" value="1"/>
</dbReference>
<dbReference type="PANTHER" id="PTHR10502">
    <property type="entry name" value="ANNEXIN"/>
    <property type="match status" value="1"/>
</dbReference>
<protein>
    <recommendedName>
        <fullName evidence="6">Annexin</fullName>
    </recommendedName>
</protein>
<evidence type="ECO:0000256" key="6">
    <source>
        <dbReference type="RuleBase" id="RU003540"/>
    </source>
</evidence>
<keyword evidence="7" id="KW-0732">Signal</keyword>
<dbReference type="InterPro" id="IPR001464">
    <property type="entry name" value="Annexin"/>
</dbReference>
<reference evidence="8 9" key="1">
    <citation type="journal article" date="2016" name="Genome Biol. Evol.">
        <title>Gene Family Evolution Reflects Adaptation to Soil Environmental Stressors in the Genome of the Collembolan Orchesella cincta.</title>
        <authorList>
            <person name="Faddeeva-Vakhrusheva A."/>
            <person name="Derks M.F."/>
            <person name="Anvar S.Y."/>
            <person name="Agamennone V."/>
            <person name="Suring W."/>
            <person name="Smit S."/>
            <person name="van Straalen N.M."/>
            <person name="Roelofs D."/>
        </authorList>
    </citation>
    <scope>NUCLEOTIDE SEQUENCE [LARGE SCALE GENOMIC DNA]</scope>
    <source>
        <tissue evidence="8">Mixed pool</tissue>
    </source>
</reference>
<evidence type="ECO:0000313" key="9">
    <source>
        <dbReference type="Proteomes" id="UP000094527"/>
    </source>
</evidence>
<name>A0A1D2M4P1_ORCCI</name>
<evidence type="ECO:0000256" key="1">
    <source>
        <dbReference type="ARBA" id="ARBA00007831"/>
    </source>
</evidence>
<evidence type="ECO:0000313" key="8">
    <source>
        <dbReference type="EMBL" id="ODM87894.1"/>
    </source>
</evidence>
<dbReference type="SMART" id="SM00335">
    <property type="entry name" value="ANX"/>
    <property type="match status" value="3"/>
</dbReference>
<keyword evidence="5 6" id="KW-0111">Calcium/phospholipid-binding</keyword>
<comment type="domain">
    <text evidence="6">A pair of annexin repeats may form one binding site for calcium and phospholipid.</text>
</comment>
<gene>
    <name evidence="8" type="ORF">Ocin01_18788</name>
</gene>
<dbReference type="InterPro" id="IPR018252">
    <property type="entry name" value="Annexin_repeat_CS"/>
</dbReference>
<dbReference type="SUPFAM" id="SSF47874">
    <property type="entry name" value="Annexin"/>
    <property type="match status" value="1"/>
</dbReference>
<organism evidence="8 9">
    <name type="scientific">Orchesella cincta</name>
    <name type="common">Springtail</name>
    <name type="synonym">Podura cincta</name>
    <dbReference type="NCBI Taxonomy" id="48709"/>
    <lineage>
        <taxon>Eukaryota</taxon>
        <taxon>Metazoa</taxon>
        <taxon>Ecdysozoa</taxon>
        <taxon>Arthropoda</taxon>
        <taxon>Hexapoda</taxon>
        <taxon>Collembola</taxon>
        <taxon>Entomobryomorpha</taxon>
        <taxon>Entomobryoidea</taxon>
        <taxon>Orchesellidae</taxon>
        <taxon>Orchesellinae</taxon>
        <taxon>Orchesella</taxon>
    </lineage>
</organism>
<feature type="signal peptide" evidence="7">
    <location>
        <begin position="1"/>
        <end position="26"/>
    </location>
</feature>
<dbReference type="AlphaFoldDB" id="A0A1D2M4P1"/>
<keyword evidence="2 6" id="KW-0677">Repeat</keyword>
<accession>A0A1D2M4P1</accession>
<keyword evidence="9" id="KW-1185">Reference proteome</keyword>
<dbReference type="PROSITE" id="PS00223">
    <property type="entry name" value="ANNEXIN_1"/>
    <property type="match status" value="1"/>
</dbReference>